<feature type="transmembrane region" description="Helical" evidence="6">
    <location>
        <begin position="304"/>
        <end position="326"/>
    </location>
</feature>
<dbReference type="InterPro" id="IPR050833">
    <property type="entry name" value="Poly_Biosynth_Transport"/>
</dbReference>
<dbReference type="PANTHER" id="PTHR30250:SF11">
    <property type="entry name" value="O-ANTIGEN TRANSPORTER-RELATED"/>
    <property type="match status" value="1"/>
</dbReference>
<feature type="transmembrane region" description="Helical" evidence="6">
    <location>
        <begin position="338"/>
        <end position="358"/>
    </location>
</feature>
<accession>A0ABU1NL42</accession>
<feature type="transmembrane region" description="Helical" evidence="6">
    <location>
        <begin position="370"/>
        <end position="388"/>
    </location>
</feature>
<name>A0ABU1NL42_9BURK</name>
<feature type="transmembrane region" description="Helical" evidence="6">
    <location>
        <begin position="179"/>
        <end position="198"/>
    </location>
</feature>
<comment type="subcellular location">
    <subcellularLocation>
        <location evidence="1">Cell membrane</location>
        <topology evidence="1">Multi-pass membrane protein</topology>
    </subcellularLocation>
</comment>
<keyword evidence="2" id="KW-1003">Cell membrane</keyword>
<feature type="transmembrane region" description="Helical" evidence="6">
    <location>
        <begin position="40"/>
        <end position="62"/>
    </location>
</feature>
<protein>
    <submittedName>
        <fullName evidence="7">O-antigen/teichoic acid export membrane protein</fullName>
    </submittedName>
</protein>
<keyword evidence="8" id="KW-1185">Reference proteome</keyword>
<feature type="transmembrane region" description="Helical" evidence="6">
    <location>
        <begin position="394"/>
        <end position="415"/>
    </location>
</feature>
<dbReference type="EMBL" id="JAVDRF010000014">
    <property type="protein sequence ID" value="MDR6539136.1"/>
    <property type="molecule type" value="Genomic_DNA"/>
</dbReference>
<evidence type="ECO:0000256" key="5">
    <source>
        <dbReference type="ARBA" id="ARBA00023136"/>
    </source>
</evidence>
<feature type="transmembrane region" description="Helical" evidence="6">
    <location>
        <begin position="12"/>
        <end position="34"/>
    </location>
</feature>
<evidence type="ECO:0000313" key="8">
    <source>
        <dbReference type="Proteomes" id="UP001184230"/>
    </source>
</evidence>
<evidence type="ECO:0000313" key="7">
    <source>
        <dbReference type="EMBL" id="MDR6539136.1"/>
    </source>
</evidence>
<organism evidence="7 8">
    <name type="scientific">Variovorax soli</name>
    <dbReference type="NCBI Taxonomy" id="376815"/>
    <lineage>
        <taxon>Bacteria</taxon>
        <taxon>Pseudomonadati</taxon>
        <taxon>Pseudomonadota</taxon>
        <taxon>Betaproteobacteria</taxon>
        <taxon>Burkholderiales</taxon>
        <taxon>Comamonadaceae</taxon>
        <taxon>Variovorax</taxon>
    </lineage>
</organism>
<feature type="transmembrane region" description="Helical" evidence="6">
    <location>
        <begin position="236"/>
        <end position="258"/>
    </location>
</feature>
<gene>
    <name evidence="7" type="ORF">J2739_004932</name>
</gene>
<evidence type="ECO:0000256" key="4">
    <source>
        <dbReference type="ARBA" id="ARBA00022989"/>
    </source>
</evidence>
<feature type="transmembrane region" description="Helical" evidence="6">
    <location>
        <begin position="113"/>
        <end position="134"/>
    </location>
</feature>
<reference evidence="7 8" key="1">
    <citation type="submission" date="2023-07" db="EMBL/GenBank/DDBJ databases">
        <title>Sorghum-associated microbial communities from plants grown in Nebraska, USA.</title>
        <authorList>
            <person name="Schachtman D."/>
        </authorList>
    </citation>
    <scope>NUCLEOTIDE SEQUENCE [LARGE SCALE GENOMIC DNA]</scope>
    <source>
        <strain evidence="7 8">DS1781</strain>
    </source>
</reference>
<feature type="transmembrane region" description="Helical" evidence="6">
    <location>
        <begin position="264"/>
        <end position="283"/>
    </location>
</feature>
<dbReference type="PANTHER" id="PTHR30250">
    <property type="entry name" value="PST FAMILY PREDICTED COLANIC ACID TRANSPORTER"/>
    <property type="match status" value="1"/>
</dbReference>
<keyword evidence="4 6" id="KW-1133">Transmembrane helix</keyword>
<feature type="transmembrane region" description="Helical" evidence="6">
    <location>
        <begin position="91"/>
        <end position="107"/>
    </location>
</feature>
<feature type="transmembrane region" description="Helical" evidence="6">
    <location>
        <begin position="155"/>
        <end position="173"/>
    </location>
</feature>
<dbReference type="Proteomes" id="UP001184230">
    <property type="component" value="Unassembled WGS sequence"/>
</dbReference>
<evidence type="ECO:0000256" key="1">
    <source>
        <dbReference type="ARBA" id="ARBA00004651"/>
    </source>
</evidence>
<keyword evidence="3 6" id="KW-0812">Transmembrane</keyword>
<keyword evidence="5 6" id="KW-0472">Membrane</keyword>
<sequence>MKLLPRLRQIAMVGSVETLGVAVGGIAGLLIVNVLPKDQYAAYTFLVACMTLILGVSDLGLAHCTMPIVGQRANEQPWVVGVCHQVFRKRWVLLGLGLVVVGPYWYFSSQQHGWSGAAYLVASLLMVAVVLLALREHYASTVLLILSQIGTLNRIAVASHSVRIAFVGVVLLLPSTSWSMVGIVAATAAASFVSVLLYRKAFRTQQIVDAHLDAGTSKKVDADILRIAKPLVLPGVFYQVQGVITVFLVSLFGTASMLAEVGAFGRLAMVLIVVDRVTNVLLFPAIARAPMGPRLGAIVAQAHLAYFSMGAAVLLTAFVFPQYWILLLGKQYESMTSVVWMVFLASIVMNASGFAFRTLSVRGATAGQTYSIPVTLITQVLYLWLVGVSDLRSVLGFGIATSMANFGYQYALLAVRWMEWRKDRPVFADSQARL</sequence>
<evidence type="ECO:0000256" key="2">
    <source>
        <dbReference type="ARBA" id="ARBA00022475"/>
    </source>
</evidence>
<dbReference type="RefSeq" id="WP_309906589.1">
    <property type="nucleotide sequence ID" value="NZ_JAVDRF010000014.1"/>
</dbReference>
<proteinExistence type="predicted"/>
<evidence type="ECO:0000256" key="6">
    <source>
        <dbReference type="SAM" id="Phobius"/>
    </source>
</evidence>
<evidence type="ECO:0000256" key="3">
    <source>
        <dbReference type="ARBA" id="ARBA00022692"/>
    </source>
</evidence>
<comment type="caution">
    <text evidence="7">The sequence shown here is derived from an EMBL/GenBank/DDBJ whole genome shotgun (WGS) entry which is preliminary data.</text>
</comment>